<dbReference type="WBParaSite" id="L893_g24550.t1">
    <property type="protein sequence ID" value="L893_g24550.t1"/>
    <property type="gene ID" value="L893_g24550"/>
</dbReference>
<proteinExistence type="predicted"/>
<protein>
    <submittedName>
        <fullName evidence="2">Uncharacterized protein</fullName>
    </submittedName>
</protein>
<dbReference type="Proteomes" id="UP000095287">
    <property type="component" value="Unplaced"/>
</dbReference>
<reference evidence="2" key="1">
    <citation type="submission" date="2016-11" db="UniProtKB">
        <authorList>
            <consortium name="WormBaseParasite"/>
        </authorList>
    </citation>
    <scope>IDENTIFICATION</scope>
</reference>
<keyword evidence="1" id="KW-1185">Reference proteome</keyword>
<accession>A0A1I7ZBN5</accession>
<evidence type="ECO:0000313" key="1">
    <source>
        <dbReference type="Proteomes" id="UP000095287"/>
    </source>
</evidence>
<organism evidence="1 2">
    <name type="scientific">Steinernema glaseri</name>
    <dbReference type="NCBI Taxonomy" id="37863"/>
    <lineage>
        <taxon>Eukaryota</taxon>
        <taxon>Metazoa</taxon>
        <taxon>Ecdysozoa</taxon>
        <taxon>Nematoda</taxon>
        <taxon>Chromadorea</taxon>
        <taxon>Rhabditida</taxon>
        <taxon>Tylenchina</taxon>
        <taxon>Panagrolaimomorpha</taxon>
        <taxon>Strongyloidoidea</taxon>
        <taxon>Steinernematidae</taxon>
        <taxon>Steinernema</taxon>
    </lineage>
</organism>
<name>A0A1I7ZBN5_9BILA</name>
<evidence type="ECO:0000313" key="2">
    <source>
        <dbReference type="WBParaSite" id="L893_g24550.t1"/>
    </source>
</evidence>
<sequence length="118" mass="13376">MDVGGTTDETVFDSSRMTQIRLFKGPIGSKLPLLTTGHGQHQTSALKNQFGDTNIYPAFSQTAVFPRMKPYSHHRLLQLIMNKFLNIYMHGKLPFVQCQSAEKWLDGSYQHTEMEGLS</sequence>
<dbReference type="AlphaFoldDB" id="A0A1I7ZBN5"/>